<feature type="compositionally biased region" description="Basic and acidic residues" evidence="2">
    <location>
        <begin position="224"/>
        <end position="243"/>
    </location>
</feature>
<keyword evidence="1" id="KW-0620">Polyamine biosynthesis</keyword>
<gene>
    <name evidence="4" type="ORF">CspeluHIS016_0306110</name>
</gene>
<feature type="transmembrane region" description="Helical" evidence="3">
    <location>
        <begin position="66"/>
        <end position="83"/>
    </location>
</feature>
<protein>
    <recommendedName>
        <fullName evidence="6">S-adenosyl-L-methionine-dependent methyltransferase</fullName>
    </recommendedName>
</protein>
<keyword evidence="3" id="KW-0472">Membrane</keyword>
<reference evidence="4" key="1">
    <citation type="journal article" date="2023" name="BMC Genomics">
        <title>Chromosome-level genome assemblies of Cutaneotrichosporon spp. (Trichosporonales, Basidiomycota) reveal imbalanced evolution between nucleotide sequences and chromosome synteny.</title>
        <authorList>
            <person name="Kobayashi Y."/>
            <person name="Kayamori A."/>
            <person name="Aoki K."/>
            <person name="Shiwa Y."/>
            <person name="Matsutani M."/>
            <person name="Fujita N."/>
            <person name="Sugita T."/>
            <person name="Iwasaki W."/>
            <person name="Tanaka N."/>
            <person name="Takashima M."/>
        </authorList>
    </citation>
    <scope>NUCLEOTIDE SEQUENCE</scope>
    <source>
        <strain evidence="4">HIS016</strain>
    </source>
</reference>
<keyword evidence="3" id="KW-1133">Transmembrane helix</keyword>
<evidence type="ECO:0000256" key="2">
    <source>
        <dbReference type="SAM" id="MobiDB-lite"/>
    </source>
</evidence>
<proteinExistence type="predicted"/>
<keyword evidence="3" id="KW-0812">Transmembrane</keyword>
<dbReference type="PANTHER" id="PTHR43317:SF1">
    <property type="entry name" value="THERMOSPERMINE SYNTHASE ACAULIS5"/>
    <property type="match status" value="1"/>
</dbReference>
<feature type="transmembrane region" description="Helical" evidence="3">
    <location>
        <begin position="170"/>
        <end position="189"/>
    </location>
</feature>
<evidence type="ECO:0000256" key="3">
    <source>
        <dbReference type="SAM" id="Phobius"/>
    </source>
</evidence>
<feature type="transmembrane region" description="Helical" evidence="3">
    <location>
        <begin position="264"/>
        <end position="281"/>
    </location>
</feature>
<comment type="caution">
    <text evidence="4">The sequence shown here is derived from an EMBL/GenBank/DDBJ whole genome shotgun (WGS) entry which is preliminary data.</text>
</comment>
<evidence type="ECO:0000256" key="1">
    <source>
        <dbReference type="ARBA" id="ARBA00023115"/>
    </source>
</evidence>
<feature type="transmembrane region" description="Helical" evidence="3">
    <location>
        <begin position="40"/>
        <end position="59"/>
    </location>
</feature>
<dbReference type="InterPro" id="IPR029063">
    <property type="entry name" value="SAM-dependent_MTases_sf"/>
</dbReference>
<evidence type="ECO:0000313" key="5">
    <source>
        <dbReference type="Proteomes" id="UP001222932"/>
    </source>
</evidence>
<evidence type="ECO:0000313" key="4">
    <source>
        <dbReference type="EMBL" id="GMK56771.1"/>
    </source>
</evidence>
<dbReference type="Pfam" id="PF01564">
    <property type="entry name" value="Spermine_synth"/>
    <property type="match status" value="1"/>
</dbReference>
<dbReference type="SUPFAM" id="SSF53335">
    <property type="entry name" value="S-adenosyl-L-methionine-dependent methyltransferases"/>
    <property type="match status" value="1"/>
</dbReference>
<feature type="transmembrane region" description="Helical" evidence="3">
    <location>
        <begin position="103"/>
        <end position="122"/>
    </location>
</feature>
<sequence length="601" mass="65213">MPPFVQWVGPAIAAAQLQLIRHLVRTHFNALPLAAHKFEVYASLAVVSIISSALFASTSPAKRPKAATLLFFAAYAAAFPGLARSGRWISEYAGELGVEWGAVVAQVVLCAPVVAALFPLCAPPVTRKGAMRPYVLMCAYAIPVSLLAWVSDMIANSDTLSTALADEPELGMLGICMMLNSLSVVYLWVADDVPAPTEPEKPAQVEGSEIVDAATKKGKRAKKADKTEQTKKKEETKKEDQPPTDKAVAKAYPLLRKRPAPLTLALRALPLLTAFAGFALYKQAPFAEDGVRIHKSVASTTGRIIVGDNVADSYRFLRNDKTLIGGMWIRNNGDPTGLSAELGDSVFAAMTLQEVGLLSRAPNKGDKLAVLGLGAGVGASYYHERGLDVTVVEIDQAVVSAAKDFFGLPSVKVEVEDAAIWVHQAIKKDTKYAYLIHDVFSANGMPTHLFAKEFWAEAKSLLTPDGVVVVNIAGPVHGPLTRRIVATLVSEIPHCRAFSDIFQPSREVFVCSQAGTPQFRKASGADTLGSPLRGQVYGQNQFEKNEVPIAEFLKTESEAELEEDVILHRGQKREAKWDLELANDVWRNLRALMPTELWVTY</sequence>
<dbReference type="GO" id="GO:0006596">
    <property type="term" value="P:polyamine biosynthetic process"/>
    <property type="evidence" value="ECO:0007669"/>
    <property type="project" value="UniProtKB-KW"/>
</dbReference>
<dbReference type="PANTHER" id="PTHR43317">
    <property type="entry name" value="THERMOSPERMINE SYNTHASE ACAULIS5"/>
    <property type="match status" value="1"/>
</dbReference>
<feature type="region of interest" description="Disordered" evidence="2">
    <location>
        <begin position="198"/>
        <end position="247"/>
    </location>
</feature>
<organism evidence="4 5">
    <name type="scientific">Cutaneotrichosporon spelunceum</name>
    <dbReference type="NCBI Taxonomy" id="1672016"/>
    <lineage>
        <taxon>Eukaryota</taxon>
        <taxon>Fungi</taxon>
        <taxon>Dikarya</taxon>
        <taxon>Basidiomycota</taxon>
        <taxon>Agaricomycotina</taxon>
        <taxon>Tremellomycetes</taxon>
        <taxon>Trichosporonales</taxon>
        <taxon>Trichosporonaceae</taxon>
        <taxon>Cutaneotrichosporon</taxon>
    </lineage>
</organism>
<reference evidence="4" key="2">
    <citation type="submission" date="2023-06" db="EMBL/GenBank/DDBJ databases">
        <authorList>
            <person name="Kobayashi Y."/>
            <person name="Kayamori A."/>
            <person name="Aoki K."/>
            <person name="Shiwa Y."/>
            <person name="Fujita N."/>
            <person name="Sugita T."/>
            <person name="Iwasaki W."/>
            <person name="Tanaka N."/>
            <person name="Takashima M."/>
        </authorList>
    </citation>
    <scope>NUCLEOTIDE SEQUENCE</scope>
    <source>
        <strain evidence="4">HIS016</strain>
    </source>
</reference>
<dbReference type="EMBL" id="BTCM01000003">
    <property type="protein sequence ID" value="GMK56771.1"/>
    <property type="molecule type" value="Genomic_DNA"/>
</dbReference>
<dbReference type="AlphaFoldDB" id="A0AAD3TTR7"/>
<keyword evidence="5" id="KW-1185">Reference proteome</keyword>
<evidence type="ECO:0008006" key="6">
    <source>
        <dbReference type="Google" id="ProtNLM"/>
    </source>
</evidence>
<dbReference type="Proteomes" id="UP001222932">
    <property type="component" value="Unassembled WGS sequence"/>
</dbReference>
<accession>A0AAD3TTR7</accession>
<feature type="transmembrane region" description="Helical" evidence="3">
    <location>
        <begin position="134"/>
        <end position="150"/>
    </location>
</feature>
<name>A0AAD3TTR7_9TREE</name>
<dbReference type="NCBIfam" id="NF037959">
    <property type="entry name" value="MFS_SpdSyn"/>
    <property type="match status" value="1"/>
</dbReference>
<dbReference type="Gene3D" id="3.40.50.150">
    <property type="entry name" value="Vaccinia Virus protein VP39"/>
    <property type="match status" value="1"/>
</dbReference>